<gene>
    <name evidence="1" type="ORF">E2C01_096138</name>
</gene>
<dbReference type="AlphaFoldDB" id="A0A5B7K127"/>
<accession>A0A5B7K127</accession>
<name>A0A5B7K127_PORTR</name>
<protein>
    <submittedName>
        <fullName evidence="1">Uncharacterized protein</fullName>
    </submittedName>
</protein>
<evidence type="ECO:0000313" key="2">
    <source>
        <dbReference type="Proteomes" id="UP000324222"/>
    </source>
</evidence>
<proteinExistence type="predicted"/>
<evidence type="ECO:0000313" key="1">
    <source>
        <dbReference type="EMBL" id="MPD00650.1"/>
    </source>
</evidence>
<comment type="caution">
    <text evidence="1">The sequence shown here is derived from an EMBL/GenBank/DDBJ whole genome shotgun (WGS) entry which is preliminary data.</text>
</comment>
<reference evidence="1 2" key="1">
    <citation type="submission" date="2019-05" db="EMBL/GenBank/DDBJ databases">
        <title>Another draft genome of Portunus trituberculatus and its Hox gene families provides insights of decapod evolution.</title>
        <authorList>
            <person name="Jeong J.-H."/>
            <person name="Song I."/>
            <person name="Kim S."/>
            <person name="Choi T."/>
            <person name="Kim D."/>
            <person name="Ryu S."/>
            <person name="Kim W."/>
        </authorList>
    </citation>
    <scope>NUCLEOTIDE SEQUENCE [LARGE SCALE GENOMIC DNA]</scope>
    <source>
        <tissue evidence="1">Muscle</tissue>
    </source>
</reference>
<keyword evidence="2" id="KW-1185">Reference proteome</keyword>
<sequence>MLASGAVKPRGTSTSLLTQITLPTSSPVLSRSCRGGV</sequence>
<dbReference type="EMBL" id="VSRR010123787">
    <property type="protein sequence ID" value="MPD00650.1"/>
    <property type="molecule type" value="Genomic_DNA"/>
</dbReference>
<dbReference type="Proteomes" id="UP000324222">
    <property type="component" value="Unassembled WGS sequence"/>
</dbReference>
<organism evidence="1 2">
    <name type="scientific">Portunus trituberculatus</name>
    <name type="common">Swimming crab</name>
    <name type="synonym">Neptunus trituberculatus</name>
    <dbReference type="NCBI Taxonomy" id="210409"/>
    <lineage>
        <taxon>Eukaryota</taxon>
        <taxon>Metazoa</taxon>
        <taxon>Ecdysozoa</taxon>
        <taxon>Arthropoda</taxon>
        <taxon>Crustacea</taxon>
        <taxon>Multicrustacea</taxon>
        <taxon>Malacostraca</taxon>
        <taxon>Eumalacostraca</taxon>
        <taxon>Eucarida</taxon>
        <taxon>Decapoda</taxon>
        <taxon>Pleocyemata</taxon>
        <taxon>Brachyura</taxon>
        <taxon>Eubrachyura</taxon>
        <taxon>Portunoidea</taxon>
        <taxon>Portunidae</taxon>
        <taxon>Portuninae</taxon>
        <taxon>Portunus</taxon>
    </lineage>
</organism>